<comment type="subcellular location">
    <subcellularLocation>
        <location evidence="1 4">Bacterial flagellum basal body</location>
    </subcellularLocation>
</comment>
<dbReference type="Proteomes" id="UP000050956">
    <property type="component" value="Unassembled WGS sequence"/>
</dbReference>
<dbReference type="PANTHER" id="PTHR30435">
    <property type="entry name" value="FLAGELLAR PROTEIN"/>
    <property type="match status" value="1"/>
</dbReference>
<comment type="caution">
    <text evidence="8">The sequence shown here is derived from an EMBL/GenBank/DDBJ whole genome shotgun (WGS) entry which is preliminary data.</text>
</comment>
<keyword evidence="3 4" id="KW-0975">Bacterial flagellum</keyword>
<evidence type="ECO:0000256" key="4">
    <source>
        <dbReference type="RuleBase" id="RU362116"/>
    </source>
</evidence>
<evidence type="ECO:0000313" key="9">
    <source>
        <dbReference type="Proteomes" id="UP000050956"/>
    </source>
</evidence>
<accession>A0A0R0D7Z2</accession>
<evidence type="ECO:0000256" key="1">
    <source>
        <dbReference type="ARBA" id="ARBA00004117"/>
    </source>
</evidence>
<dbReference type="GO" id="GO:0009425">
    <property type="term" value="C:bacterial-type flagellum basal body"/>
    <property type="evidence" value="ECO:0007669"/>
    <property type="project" value="UniProtKB-SubCell"/>
</dbReference>
<evidence type="ECO:0000259" key="6">
    <source>
        <dbReference type="Pfam" id="PF06429"/>
    </source>
</evidence>
<dbReference type="InterPro" id="IPR010930">
    <property type="entry name" value="Flg_bb/hook_C_dom"/>
</dbReference>
<dbReference type="NCBIfam" id="TIGR03506">
    <property type="entry name" value="FlgEFG_subfam"/>
    <property type="match status" value="2"/>
</dbReference>
<evidence type="ECO:0000313" key="8">
    <source>
        <dbReference type="EMBL" id="KRG78428.1"/>
    </source>
</evidence>
<dbReference type="SUPFAM" id="SSF117143">
    <property type="entry name" value="Flagellar hook protein flgE"/>
    <property type="match status" value="1"/>
</dbReference>
<keyword evidence="9" id="KW-1185">Reference proteome</keyword>
<reference evidence="8 9" key="1">
    <citation type="submission" date="2015-05" db="EMBL/GenBank/DDBJ databases">
        <title>Genome sequencing and analysis of members of genus Stenotrophomonas.</title>
        <authorList>
            <person name="Patil P.P."/>
            <person name="Midha S."/>
            <person name="Patil P.B."/>
        </authorList>
    </citation>
    <scope>NUCLEOTIDE SEQUENCE [LARGE SCALE GENOMIC DNA]</scope>
    <source>
        <strain evidence="8 9">DSM 24757</strain>
    </source>
</reference>
<name>A0A0R0D7Z2_9GAMM</name>
<feature type="domain" description="Flagellar hook protein FlgE/F/G-like D1" evidence="7">
    <location>
        <begin position="91"/>
        <end position="154"/>
    </location>
</feature>
<dbReference type="InterPro" id="IPR037925">
    <property type="entry name" value="FlgE/F/G-like"/>
</dbReference>
<evidence type="ECO:0000256" key="2">
    <source>
        <dbReference type="ARBA" id="ARBA00009677"/>
    </source>
</evidence>
<dbReference type="InterPro" id="IPR001444">
    <property type="entry name" value="Flag_bb_rod_N"/>
</dbReference>
<dbReference type="PATRIC" id="fig|336566.3.peg.71"/>
<dbReference type="InterPro" id="IPR053967">
    <property type="entry name" value="LlgE_F_G-like_D1"/>
</dbReference>
<evidence type="ECO:0000259" key="5">
    <source>
        <dbReference type="Pfam" id="PF00460"/>
    </source>
</evidence>
<feature type="domain" description="Flagellar basal-body/hook protein C-terminal" evidence="6">
    <location>
        <begin position="210"/>
        <end position="255"/>
    </location>
</feature>
<dbReference type="RefSeq" id="WP_057636970.1">
    <property type="nucleotide sequence ID" value="NZ_LDJM01000010.1"/>
</dbReference>
<feature type="domain" description="Flagellar basal body rod protein N-terminal" evidence="5">
    <location>
        <begin position="6"/>
        <end position="35"/>
    </location>
</feature>
<dbReference type="PANTHER" id="PTHR30435:SF19">
    <property type="entry name" value="FLAGELLAR BASAL-BODY ROD PROTEIN FLGG"/>
    <property type="match status" value="1"/>
</dbReference>
<proteinExistence type="inferred from homology"/>
<comment type="similarity">
    <text evidence="2 4">Belongs to the flagella basal body rod proteins family.</text>
</comment>
<dbReference type="InterPro" id="IPR020013">
    <property type="entry name" value="Flagellar_FlgE/F/G"/>
</dbReference>
<organism evidence="8 9">
    <name type="scientific">Stenotrophomonas ginsengisoli</name>
    <dbReference type="NCBI Taxonomy" id="336566"/>
    <lineage>
        <taxon>Bacteria</taxon>
        <taxon>Pseudomonadati</taxon>
        <taxon>Pseudomonadota</taxon>
        <taxon>Gammaproteobacteria</taxon>
        <taxon>Lysobacterales</taxon>
        <taxon>Lysobacteraceae</taxon>
        <taxon>Stenotrophomonas</taxon>
    </lineage>
</organism>
<dbReference type="Pfam" id="PF06429">
    <property type="entry name" value="Flg_bbr_C"/>
    <property type="match status" value="1"/>
</dbReference>
<dbReference type="EMBL" id="LDJM01000010">
    <property type="protein sequence ID" value="KRG78428.1"/>
    <property type="molecule type" value="Genomic_DNA"/>
</dbReference>
<gene>
    <name evidence="8" type="ORF">ABB30_03705</name>
</gene>
<evidence type="ECO:0000256" key="3">
    <source>
        <dbReference type="ARBA" id="ARBA00023143"/>
    </source>
</evidence>
<evidence type="ECO:0000259" key="7">
    <source>
        <dbReference type="Pfam" id="PF22692"/>
    </source>
</evidence>
<dbReference type="STRING" id="336566.ABB30_03705"/>
<dbReference type="GO" id="GO:0071978">
    <property type="term" value="P:bacterial-type flagellum-dependent swarming motility"/>
    <property type="evidence" value="ECO:0007669"/>
    <property type="project" value="TreeGrafter"/>
</dbReference>
<dbReference type="Pfam" id="PF00460">
    <property type="entry name" value="Flg_bb_rod"/>
    <property type="match status" value="1"/>
</dbReference>
<protein>
    <submittedName>
        <fullName evidence="8">Uncharacterized protein</fullName>
    </submittedName>
</protein>
<dbReference type="OrthoDB" id="8578401at2"/>
<sequence>MIDALHIAASGLRSGQQQLDTISNNVANLQTPGFKRSRVNFADIATPLPAVGADLTLALAEQRPGGVRVASTSTSFAPGEMRQTGNPLDVAIDGAGFYEFEATDGSLVYSRSGQFRVDEEGSLRNFQGLRLSGDVRVPQEGRDLKISPEGEVTVQLPDEIDRTVVGTIEVVRFSAAELMRSIGDNLYAVTPQAGAATYGRAGEAGAGKLRQGQMEMANVEIIEEMSGLVLAQRAYQLNARVLQAADQVMDTINNLRR</sequence>
<dbReference type="AlphaFoldDB" id="A0A0R0D7Z2"/>
<dbReference type="Pfam" id="PF22692">
    <property type="entry name" value="LlgE_F_G_D1"/>
    <property type="match status" value="1"/>
</dbReference>